<protein>
    <submittedName>
        <fullName evidence="3">Site-specific integrase</fullName>
    </submittedName>
</protein>
<dbReference type="InterPro" id="IPR025269">
    <property type="entry name" value="SAM-like_dom"/>
</dbReference>
<evidence type="ECO:0000259" key="1">
    <source>
        <dbReference type="Pfam" id="PF13102"/>
    </source>
</evidence>
<reference evidence="3 4" key="1">
    <citation type="submission" date="2019-09" db="EMBL/GenBank/DDBJ databases">
        <title>In-depth cultivation of the pig gut microbiome towards novel bacterial diversity and tailored functional studies.</title>
        <authorList>
            <person name="Wylensek D."/>
            <person name="Hitch T.C.A."/>
            <person name="Clavel T."/>
        </authorList>
    </citation>
    <scope>NUCLEOTIDE SEQUENCE [LARGE SCALE GENOMIC DNA]</scope>
    <source>
        <strain evidence="3 4">WCA-389-WT-3C</strain>
    </source>
</reference>
<dbReference type="Proteomes" id="UP000460950">
    <property type="component" value="Unassembled WGS sequence"/>
</dbReference>
<dbReference type="GO" id="GO:0006310">
    <property type="term" value="P:DNA recombination"/>
    <property type="evidence" value="ECO:0007669"/>
    <property type="project" value="InterPro"/>
</dbReference>
<sequence>MATVNFYLDTRRAKANNKYPIKLRIQHESKLLLSTGFDSAIEAWDGSCYNKKEPNYKYKNAALRNIFAAVENELLVMHSMGKLKVITDKMLKSHLEEIISGRKKSEKSFIDYLDEFVSLKNNAGTKIVYETTRNKLLAFDPNCTFDTMDRKWLVSFENWMSGSGMKINAYAIHIRNIRAVFNYAIDEEITTLYPFRKFKIKKEETRKRSLTIEQIRVLKAYPCEEFEERYRDLFMLSFYLIGINIGDMLLLKEENIVNGRIEYHRRKTGKLYSVKIEPEAQGIIDRYKGRQYLLNVLDEYSNYKDFISRINKALKNIGPFERKGLGGKKVRQPLFPDLSTYWARHSWATLAAELDIPKETISAGLGHEIGSDVTSIYIKFDQKKVDDANRRVIDYVFGKEKAGK</sequence>
<dbReference type="InterPro" id="IPR035386">
    <property type="entry name" value="Arm-DNA-bind_5"/>
</dbReference>
<dbReference type="Gene3D" id="1.10.443.10">
    <property type="entry name" value="Intergrase catalytic core"/>
    <property type="match status" value="1"/>
</dbReference>
<dbReference type="Pfam" id="PF17293">
    <property type="entry name" value="Arm-DNA-bind_5"/>
    <property type="match status" value="1"/>
</dbReference>
<comment type="caution">
    <text evidence="3">The sequence shown here is derived from an EMBL/GenBank/DDBJ whole genome shotgun (WGS) entry which is preliminary data.</text>
</comment>
<feature type="domain" description="Phage integrase SAM-like" evidence="1">
    <location>
        <begin position="108"/>
        <end position="200"/>
    </location>
</feature>
<dbReference type="InterPro" id="IPR011010">
    <property type="entry name" value="DNA_brk_join_enz"/>
</dbReference>
<dbReference type="GO" id="GO:0015074">
    <property type="term" value="P:DNA integration"/>
    <property type="evidence" value="ECO:0007669"/>
    <property type="project" value="InterPro"/>
</dbReference>
<proteinExistence type="predicted"/>
<evidence type="ECO:0000313" key="4">
    <source>
        <dbReference type="Proteomes" id="UP000460950"/>
    </source>
</evidence>
<dbReference type="RefSeq" id="WP_007849656.1">
    <property type="nucleotide sequence ID" value="NZ_CAXTBS010000026.1"/>
</dbReference>
<dbReference type="SUPFAM" id="SSF56349">
    <property type="entry name" value="DNA breaking-rejoining enzymes"/>
    <property type="match status" value="1"/>
</dbReference>
<gene>
    <name evidence="3" type="ORF">FYJ30_07000</name>
</gene>
<organism evidence="3 4">
    <name type="scientific">Phocaeicola vulgatus</name>
    <name type="common">Bacteroides vulgatus</name>
    <dbReference type="NCBI Taxonomy" id="821"/>
    <lineage>
        <taxon>Bacteria</taxon>
        <taxon>Pseudomonadati</taxon>
        <taxon>Bacteroidota</taxon>
        <taxon>Bacteroidia</taxon>
        <taxon>Bacteroidales</taxon>
        <taxon>Bacteroidaceae</taxon>
        <taxon>Phocaeicola</taxon>
    </lineage>
</organism>
<evidence type="ECO:0000259" key="2">
    <source>
        <dbReference type="Pfam" id="PF17293"/>
    </source>
</evidence>
<dbReference type="PANTHER" id="PTHR30349">
    <property type="entry name" value="PHAGE INTEGRASE-RELATED"/>
    <property type="match status" value="1"/>
</dbReference>
<evidence type="ECO:0000313" key="3">
    <source>
        <dbReference type="EMBL" id="MSS48068.1"/>
    </source>
</evidence>
<dbReference type="Pfam" id="PF13102">
    <property type="entry name" value="Phage_int_SAM_5"/>
    <property type="match status" value="1"/>
</dbReference>
<dbReference type="AlphaFoldDB" id="A0A7K0JEQ6"/>
<dbReference type="InterPro" id="IPR010998">
    <property type="entry name" value="Integrase_recombinase_N"/>
</dbReference>
<dbReference type="InterPro" id="IPR050090">
    <property type="entry name" value="Tyrosine_recombinase_XerCD"/>
</dbReference>
<feature type="domain" description="Arm DNA-binding" evidence="2">
    <location>
        <begin position="6"/>
        <end position="82"/>
    </location>
</feature>
<accession>A0A7K0JEQ6</accession>
<dbReference type="InterPro" id="IPR013762">
    <property type="entry name" value="Integrase-like_cat_sf"/>
</dbReference>
<dbReference type="Gene3D" id="1.10.150.130">
    <property type="match status" value="1"/>
</dbReference>
<dbReference type="PANTHER" id="PTHR30349:SF64">
    <property type="entry name" value="PROPHAGE INTEGRASE INTD-RELATED"/>
    <property type="match status" value="1"/>
</dbReference>
<dbReference type="GO" id="GO:0003677">
    <property type="term" value="F:DNA binding"/>
    <property type="evidence" value="ECO:0007669"/>
    <property type="project" value="InterPro"/>
</dbReference>
<dbReference type="EMBL" id="VULU01000009">
    <property type="protein sequence ID" value="MSS48068.1"/>
    <property type="molecule type" value="Genomic_DNA"/>
</dbReference>
<name>A0A7K0JEQ6_PHOVU</name>